<protein>
    <submittedName>
        <fullName evidence="2">Uncharacterized protein</fullName>
    </submittedName>
</protein>
<dbReference type="Pfam" id="PF11915">
    <property type="entry name" value="DUF3433"/>
    <property type="match status" value="1"/>
</dbReference>
<comment type="caution">
    <text evidence="2">The sequence shown here is derived from an EMBL/GenBank/DDBJ whole genome shotgun (WGS) entry which is preliminary data.</text>
</comment>
<keyword evidence="3" id="KW-1185">Reference proteome</keyword>
<feature type="transmembrane region" description="Helical" evidence="1">
    <location>
        <begin position="35"/>
        <end position="58"/>
    </location>
</feature>
<dbReference type="EMBL" id="JAZHXJ010000180">
    <property type="protein sequence ID" value="KAL1870266.1"/>
    <property type="molecule type" value="Genomic_DNA"/>
</dbReference>
<proteinExistence type="predicted"/>
<accession>A0ABR3X3E8</accession>
<evidence type="ECO:0000256" key="1">
    <source>
        <dbReference type="SAM" id="Phobius"/>
    </source>
</evidence>
<dbReference type="Proteomes" id="UP001586593">
    <property type="component" value="Unassembled WGS sequence"/>
</dbReference>
<evidence type="ECO:0000313" key="2">
    <source>
        <dbReference type="EMBL" id="KAL1870266.1"/>
    </source>
</evidence>
<evidence type="ECO:0000313" key="3">
    <source>
        <dbReference type="Proteomes" id="UP001586593"/>
    </source>
</evidence>
<keyword evidence="1" id="KW-1133">Transmembrane helix</keyword>
<name>A0ABR3X3E8_9PEZI</name>
<sequence>MANGPAPADKTVLLDYVTILKALGVRKAARNGDGLVVCTASASLALMLLVILSTALIAPSVLTLEAQSIPVTTQTAFVDDTAGLLDAESLSFYEMLGNQQMNVTFPSGIAARFSYQQFATDFPADTAVQVTVDGLSVDLDCKAAQLVVSGVQFDGSVVLFDVSLDVPGCSVVTSIQSTTFLPDLASNDTDQLTYFARFGQGSCGTSTDAHDQRVVVMFGVEAIDRKSIPDDLVLTSIPITGAIAQSTRLLCIPTYNISRINISRNGTDLLGMEPLGGASTGV</sequence>
<dbReference type="InterPro" id="IPR021840">
    <property type="entry name" value="DUF3433"/>
</dbReference>
<organism evidence="2 3">
    <name type="scientific">Phialemonium thermophilum</name>
    <dbReference type="NCBI Taxonomy" id="223376"/>
    <lineage>
        <taxon>Eukaryota</taxon>
        <taxon>Fungi</taxon>
        <taxon>Dikarya</taxon>
        <taxon>Ascomycota</taxon>
        <taxon>Pezizomycotina</taxon>
        <taxon>Sordariomycetes</taxon>
        <taxon>Sordariomycetidae</taxon>
        <taxon>Cephalothecales</taxon>
        <taxon>Cephalothecaceae</taxon>
        <taxon>Phialemonium</taxon>
    </lineage>
</organism>
<gene>
    <name evidence="2" type="ORF">VTK73DRAFT_2785</name>
</gene>
<reference evidence="2 3" key="1">
    <citation type="journal article" date="2024" name="Commun. Biol.">
        <title>Comparative genomic analysis of thermophilic fungi reveals convergent evolutionary adaptations and gene losses.</title>
        <authorList>
            <person name="Steindorff A.S."/>
            <person name="Aguilar-Pontes M.V."/>
            <person name="Robinson A.J."/>
            <person name="Andreopoulos B."/>
            <person name="LaButti K."/>
            <person name="Kuo A."/>
            <person name="Mondo S."/>
            <person name="Riley R."/>
            <person name="Otillar R."/>
            <person name="Haridas S."/>
            <person name="Lipzen A."/>
            <person name="Grimwood J."/>
            <person name="Schmutz J."/>
            <person name="Clum A."/>
            <person name="Reid I.D."/>
            <person name="Moisan M.C."/>
            <person name="Butler G."/>
            <person name="Nguyen T.T.M."/>
            <person name="Dewar K."/>
            <person name="Conant G."/>
            <person name="Drula E."/>
            <person name="Henrissat B."/>
            <person name="Hansel C."/>
            <person name="Singer S."/>
            <person name="Hutchinson M.I."/>
            <person name="de Vries R.P."/>
            <person name="Natvig D.O."/>
            <person name="Powell A.J."/>
            <person name="Tsang A."/>
            <person name="Grigoriev I.V."/>
        </authorList>
    </citation>
    <scope>NUCLEOTIDE SEQUENCE [LARGE SCALE GENOMIC DNA]</scope>
    <source>
        <strain evidence="2 3">ATCC 24622</strain>
    </source>
</reference>
<keyword evidence="1" id="KW-0472">Membrane</keyword>
<keyword evidence="1" id="KW-0812">Transmembrane</keyword>